<dbReference type="InterPro" id="IPR016162">
    <property type="entry name" value="Ald_DH_N"/>
</dbReference>
<evidence type="ECO:0000256" key="10">
    <source>
        <dbReference type="RuleBase" id="RU003345"/>
    </source>
</evidence>
<evidence type="ECO:0000256" key="7">
    <source>
        <dbReference type="ARBA" id="ARBA00043052"/>
    </source>
</evidence>
<evidence type="ECO:0000256" key="5">
    <source>
        <dbReference type="ARBA" id="ARBA00042470"/>
    </source>
</evidence>
<dbReference type="EMBL" id="GG663745">
    <property type="protein sequence ID" value="EEH53953.1"/>
    <property type="molecule type" value="Genomic_DNA"/>
</dbReference>
<dbReference type="STRING" id="564608.C1N274"/>
<evidence type="ECO:0000256" key="9">
    <source>
        <dbReference type="PROSITE-ProRule" id="PRU10007"/>
    </source>
</evidence>
<evidence type="ECO:0000313" key="13">
    <source>
        <dbReference type="EMBL" id="EEH53953.1"/>
    </source>
</evidence>
<dbReference type="InterPro" id="IPR051020">
    <property type="entry name" value="ALDH-related_metabolic_enz"/>
</dbReference>
<comment type="similarity">
    <text evidence="1 10">Belongs to the aldehyde dehydrogenase family.</text>
</comment>
<dbReference type="OrthoDB" id="310895at2759"/>
<dbReference type="Proteomes" id="UP000001876">
    <property type="component" value="Unassembled WGS sequence"/>
</dbReference>
<dbReference type="GeneID" id="9687482"/>
<gene>
    <name evidence="13" type="ORF">MICPUCDRAFT_21064</name>
</gene>
<protein>
    <recommendedName>
        <fullName evidence="4">NADP-dependent glyceraldehyde-3-phosphate dehydrogenase</fullName>
        <ecNumber evidence="3">1.2.1.9</ecNumber>
    </recommendedName>
    <alternativeName>
        <fullName evidence="5">Glyceraldehyde-3-phosphate dehydrogenase [NADP(+)]</fullName>
    </alternativeName>
    <alternativeName>
        <fullName evidence="6">Non-phosphorylating glyceraldehyde 3-phosphate dehydrogenase</fullName>
    </alternativeName>
    <alternativeName>
        <fullName evidence="7">Triosephosphate dehydrogenase</fullName>
    </alternativeName>
</protein>
<feature type="active site" evidence="9">
    <location>
        <position position="286"/>
    </location>
</feature>
<dbReference type="InterPro" id="IPR015590">
    <property type="entry name" value="Aldehyde_DH_dom"/>
</dbReference>
<dbReference type="PANTHER" id="PTHR42991:SF1">
    <property type="entry name" value="ALDEHYDE DEHYDROGENASE"/>
    <property type="match status" value="1"/>
</dbReference>
<dbReference type="Gene3D" id="3.40.309.10">
    <property type="entry name" value="Aldehyde Dehydrogenase, Chain A, domain 2"/>
    <property type="match status" value="1"/>
</dbReference>
<evidence type="ECO:0000256" key="2">
    <source>
        <dbReference type="ARBA" id="ARBA00023002"/>
    </source>
</evidence>
<dbReference type="InterPro" id="IPR029510">
    <property type="entry name" value="Ald_DH_CS_GLU"/>
</dbReference>
<evidence type="ECO:0000256" key="8">
    <source>
        <dbReference type="ARBA" id="ARBA00049186"/>
    </source>
</evidence>
<dbReference type="InterPro" id="IPR016163">
    <property type="entry name" value="Ald_DH_C"/>
</dbReference>
<dbReference type="SUPFAM" id="SSF53720">
    <property type="entry name" value="ALDH-like"/>
    <property type="match status" value="1"/>
</dbReference>
<evidence type="ECO:0000256" key="1">
    <source>
        <dbReference type="ARBA" id="ARBA00009986"/>
    </source>
</evidence>
<dbReference type="eggNOG" id="KOG2450">
    <property type="taxonomic scope" value="Eukaryota"/>
</dbReference>
<dbReference type="Gene3D" id="3.40.605.10">
    <property type="entry name" value="Aldehyde Dehydrogenase, Chain A, domain 1"/>
    <property type="match status" value="1"/>
</dbReference>
<evidence type="ECO:0000256" key="6">
    <source>
        <dbReference type="ARBA" id="ARBA00042646"/>
    </source>
</evidence>
<dbReference type="PANTHER" id="PTHR42991">
    <property type="entry name" value="ALDEHYDE DEHYDROGENASE"/>
    <property type="match status" value="1"/>
</dbReference>
<evidence type="ECO:0000256" key="4">
    <source>
        <dbReference type="ARBA" id="ARBA00040853"/>
    </source>
</evidence>
<dbReference type="PROSITE" id="PS00070">
    <property type="entry name" value="ALDEHYDE_DEHYDR_CYS"/>
    <property type="match status" value="1"/>
</dbReference>
<organism evidence="14">
    <name type="scientific">Micromonas pusilla (strain CCMP1545)</name>
    <name type="common">Picoplanktonic green alga</name>
    <dbReference type="NCBI Taxonomy" id="564608"/>
    <lineage>
        <taxon>Eukaryota</taxon>
        <taxon>Viridiplantae</taxon>
        <taxon>Chlorophyta</taxon>
        <taxon>Mamiellophyceae</taxon>
        <taxon>Mamiellales</taxon>
        <taxon>Mamiellaceae</taxon>
        <taxon>Micromonas</taxon>
    </lineage>
</organism>
<feature type="domain" description="Aldehyde dehydrogenase" evidence="12">
    <location>
        <begin position="55"/>
        <end position="506"/>
    </location>
</feature>
<sequence length="520" mass="55238">MTTTPCDEVDDETFYAPLRDASDGSYKFLCDGEWRSASAAADHPAGASSRRPNVVTNANPSRSNAPAFSFQACTADDVDEAYERAKMAHKRWARTPLHERAAALHRAAALMRAHWKPIADALVAKSAKDAKAEVARSADLVDYAAEEGLRALSEGGLLHSDAWKGTSRCKLCMVTKVPLGVVLCIPPFNYPVNLAVSKIAPAIIAGNAVVVKPPTQGAVAGLLTAQCFASALTGMPPGLINVVTGRGSEIGDYLTSHRGANCISFTGGDTGISVARNARMVPIQMELGGKDACVVFPDADLDLAAAAIVKGGFSYSGQRCTAVKARSISTLIADALVEKVIAKVERLTVGQPEDDADITAVVSAKSADFIEGLVDDALSKGAVAMTGSWRREENLIWPTLVDRVTDDMRLCWEEPFGPVVPVVRVTDEIEALRYVNESKYGLQGCVFTRDVDRAIRFGDAMETGTVQINGPPARGPDHFPFQGFKDSGIGSQGVRNSIECMTKTKSTVINLSAPSYAMGG</sequence>
<dbReference type="PROSITE" id="PS00687">
    <property type="entry name" value="ALDEHYDE_DEHYDR_GLU"/>
    <property type="match status" value="1"/>
</dbReference>
<comment type="catalytic activity">
    <reaction evidence="8">
        <text>D-glyceraldehyde 3-phosphate + NADP(+) + H2O = (2R)-3-phosphoglycerate + NADPH + 2 H(+)</text>
        <dbReference type="Rhea" id="RHEA:14669"/>
        <dbReference type="ChEBI" id="CHEBI:15377"/>
        <dbReference type="ChEBI" id="CHEBI:15378"/>
        <dbReference type="ChEBI" id="CHEBI:57783"/>
        <dbReference type="ChEBI" id="CHEBI:58272"/>
        <dbReference type="ChEBI" id="CHEBI:58349"/>
        <dbReference type="ChEBI" id="CHEBI:59776"/>
        <dbReference type="EC" id="1.2.1.9"/>
    </reaction>
</comment>
<evidence type="ECO:0000256" key="3">
    <source>
        <dbReference type="ARBA" id="ARBA00038980"/>
    </source>
</evidence>
<dbReference type="GO" id="GO:0008886">
    <property type="term" value="F:glyceraldehyde-3-phosphate dehydrogenase (NADP+) (non-phosphorylating) activity"/>
    <property type="evidence" value="ECO:0007669"/>
    <property type="project" value="UniProtKB-EC"/>
</dbReference>
<keyword evidence="2 10" id="KW-0560">Oxidoreductase</keyword>
<reference evidence="13 14" key="1">
    <citation type="journal article" date="2009" name="Science">
        <title>Green evolution and dynamic adaptations revealed by genomes of the marine picoeukaryotes Micromonas.</title>
        <authorList>
            <person name="Worden A.Z."/>
            <person name="Lee J.H."/>
            <person name="Mock T."/>
            <person name="Rouze P."/>
            <person name="Simmons M.P."/>
            <person name="Aerts A.L."/>
            <person name="Allen A.E."/>
            <person name="Cuvelier M.L."/>
            <person name="Derelle E."/>
            <person name="Everett M.V."/>
            <person name="Foulon E."/>
            <person name="Grimwood J."/>
            <person name="Gundlach H."/>
            <person name="Henrissat B."/>
            <person name="Napoli C."/>
            <person name="McDonald S.M."/>
            <person name="Parker M.S."/>
            <person name="Rombauts S."/>
            <person name="Salamov A."/>
            <person name="Von Dassow P."/>
            <person name="Badger J.H."/>
            <person name="Coutinho P.M."/>
            <person name="Demir E."/>
            <person name="Dubchak I."/>
            <person name="Gentemann C."/>
            <person name="Eikrem W."/>
            <person name="Gready J.E."/>
            <person name="John U."/>
            <person name="Lanier W."/>
            <person name="Lindquist E.A."/>
            <person name="Lucas S."/>
            <person name="Mayer K.F."/>
            <person name="Moreau H."/>
            <person name="Not F."/>
            <person name="Otillar R."/>
            <person name="Panaud O."/>
            <person name="Pangilinan J."/>
            <person name="Paulsen I."/>
            <person name="Piegu B."/>
            <person name="Poliakov A."/>
            <person name="Robbens S."/>
            <person name="Schmutz J."/>
            <person name="Toulza E."/>
            <person name="Wyss T."/>
            <person name="Zelensky A."/>
            <person name="Zhou K."/>
            <person name="Armbrust E.V."/>
            <person name="Bhattacharya D."/>
            <person name="Goodenough U.W."/>
            <person name="Van de Peer Y."/>
            <person name="Grigoriev I.V."/>
        </authorList>
    </citation>
    <scope>NUCLEOTIDE SEQUENCE [LARGE SCALE GENOMIC DNA]</scope>
    <source>
        <strain evidence="13 14">CCMP1545</strain>
    </source>
</reference>
<proteinExistence type="inferred from homology"/>
<accession>C1N274</accession>
<dbReference type="RefSeq" id="XP_003062241.1">
    <property type="nucleotide sequence ID" value="XM_003062195.1"/>
</dbReference>
<evidence type="ECO:0000313" key="14">
    <source>
        <dbReference type="Proteomes" id="UP000001876"/>
    </source>
</evidence>
<name>C1N274_MICPC</name>
<dbReference type="OMA" id="NLVCRVN"/>
<evidence type="ECO:0000259" key="12">
    <source>
        <dbReference type="Pfam" id="PF00171"/>
    </source>
</evidence>
<keyword evidence="14" id="KW-1185">Reference proteome</keyword>
<dbReference type="Pfam" id="PF00171">
    <property type="entry name" value="Aldedh"/>
    <property type="match status" value="1"/>
</dbReference>
<evidence type="ECO:0000256" key="11">
    <source>
        <dbReference type="SAM" id="MobiDB-lite"/>
    </source>
</evidence>
<dbReference type="KEGG" id="mpp:MICPUCDRAFT_21064"/>
<dbReference type="AlphaFoldDB" id="C1N274"/>
<dbReference type="EC" id="1.2.1.9" evidence="3"/>
<dbReference type="InterPro" id="IPR016160">
    <property type="entry name" value="Ald_DH_CS_CYS"/>
</dbReference>
<dbReference type="InterPro" id="IPR016161">
    <property type="entry name" value="Ald_DH/histidinol_DH"/>
</dbReference>
<feature type="region of interest" description="Disordered" evidence="11">
    <location>
        <begin position="41"/>
        <end position="62"/>
    </location>
</feature>
<feature type="compositionally biased region" description="Polar residues" evidence="11">
    <location>
        <begin position="50"/>
        <end position="62"/>
    </location>
</feature>
<dbReference type="GO" id="GO:0008911">
    <property type="term" value="F:lactaldehyde dehydrogenase (NAD+) activity"/>
    <property type="evidence" value="ECO:0007669"/>
    <property type="project" value="TreeGrafter"/>
</dbReference>